<organism evidence="8 9">
    <name type="scientific">Paragemmobacter ruber</name>
    <dbReference type="NCBI Taxonomy" id="1985673"/>
    <lineage>
        <taxon>Bacteria</taxon>
        <taxon>Pseudomonadati</taxon>
        <taxon>Pseudomonadota</taxon>
        <taxon>Alphaproteobacteria</taxon>
        <taxon>Rhodobacterales</taxon>
        <taxon>Paracoccaceae</taxon>
        <taxon>Paragemmobacter</taxon>
    </lineage>
</organism>
<feature type="coiled-coil region" evidence="5">
    <location>
        <begin position="1"/>
        <end position="35"/>
    </location>
</feature>
<proteinExistence type="predicted"/>
<feature type="domain" description="DnaK suppressor protein-like N-terminal" evidence="7">
    <location>
        <begin position="9"/>
        <end position="71"/>
    </location>
</feature>
<keyword evidence="2" id="KW-0863">Zinc-finger</keyword>
<dbReference type="SUPFAM" id="SSF57716">
    <property type="entry name" value="Glucocorticoid receptor-like (DNA-binding domain)"/>
    <property type="match status" value="1"/>
</dbReference>
<dbReference type="PANTHER" id="PTHR33823">
    <property type="entry name" value="RNA POLYMERASE-BINDING TRANSCRIPTION FACTOR DKSA-RELATED"/>
    <property type="match status" value="1"/>
</dbReference>
<comment type="caution">
    <text evidence="8">The sequence shown here is derived from an EMBL/GenBank/DDBJ whole genome shotgun (WGS) entry which is preliminary data.</text>
</comment>
<evidence type="ECO:0000313" key="9">
    <source>
        <dbReference type="Proteomes" id="UP001517376"/>
    </source>
</evidence>
<dbReference type="Pfam" id="PF21173">
    <property type="entry name" value="DksA-like_N"/>
    <property type="match status" value="1"/>
</dbReference>
<name>A0ABW9YAE6_9RHOB</name>
<keyword evidence="9" id="KW-1185">Reference proteome</keyword>
<dbReference type="InterPro" id="IPR000962">
    <property type="entry name" value="Znf_DskA_TraR"/>
</dbReference>
<dbReference type="Pfam" id="PF01258">
    <property type="entry name" value="zf-dskA_traR"/>
    <property type="match status" value="1"/>
</dbReference>
<dbReference type="PROSITE" id="PS51128">
    <property type="entry name" value="ZF_DKSA_2"/>
    <property type="match status" value="1"/>
</dbReference>
<reference evidence="9" key="1">
    <citation type="submission" date="2020-01" db="EMBL/GenBank/DDBJ databases">
        <title>Sphingomonas sp. strain CSW-10.</title>
        <authorList>
            <person name="Chen W.-M."/>
        </authorList>
    </citation>
    <scope>NUCLEOTIDE SEQUENCE [LARGE SCALE GENOMIC DNA]</scope>
    <source>
        <strain evidence="9">CCP-1</strain>
    </source>
</reference>
<evidence type="ECO:0000256" key="4">
    <source>
        <dbReference type="PROSITE-ProRule" id="PRU00510"/>
    </source>
</evidence>
<keyword evidence="1" id="KW-0479">Metal-binding</keyword>
<evidence type="ECO:0000259" key="7">
    <source>
        <dbReference type="Pfam" id="PF21173"/>
    </source>
</evidence>
<dbReference type="PANTHER" id="PTHR33823:SF4">
    <property type="entry name" value="GENERAL STRESS PROTEIN 16O"/>
    <property type="match status" value="1"/>
</dbReference>
<evidence type="ECO:0000256" key="3">
    <source>
        <dbReference type="ARBA" id="ARBA00022833"/>
    </source>
</evidence>
<accession>A0ABW9YAE6</accession>
<evidence type="ECO:0000256" key="1">
    <source>
        <dbReference type="ARBA" id="ARBA00022723"/>
    </source>
</evidence>
<evidence type="ECO:0000256" key="2">
    <source>
        <dbReference type="ARBA" id="ARBA00022771"/>
    </source>
</evidence>
<feature type="domain" description="Zinc finger DksA/TraR C4-type" evidence="6">
    <location>
        <begin position="74"/>
        <end position="105"/>
    </location>
</feature>
<evidence type="ECO:0000259" key="6">
    <source>
        <dbReference type="Pfam" id="PF01258"/>
    </source>
</evidence>
<protein>
    <submittedName>
        <fullName evidence="8">TraR/DksA family transcriptional regulator</fullName>
    </submittedName>
</protein>
<evidence type="ECO:0000256" key="5">
    <source>
        <dbReference type="SAM" id="Coils"/>
    </source>
</evidence>
<dbReference type="Proteomes" id="UP001517376">
    <property type="component" value="Unassembled WGS sequence"/>
</dbReference>
<feature type="zinc finger region" description="dksA C4-type" evidence="4">
    <location>
        <begin position="79"/>
        <end position="103"/>
    </location>
</feature>
<gene>
    <name evidence="8" type="ORF">GU920_14600</name>
</gene>
<dbReference type="InterPro" id="IPR048487">
    <property type="entry name" value="DksA-like_N"/>
</dbReference>
<dbReference type="Gene3D" id="1.20.120.910">
    <property type="entry name" value="DksA, coiled-coil domain"/>
    <property type="match status" value="1"/>
</dbReference>
<keyword evidence="3" id="KW-0862">Zinc</keyword>
<evidence type="ECO:0000313" key="8">
    <source>
        <dbReference type="EMBL" id="NBE08767.1"/>
    </source>
</evidence>
<dbReference type="RefSeq" id="WP_161767808.1">
    <property type="nucleotide sequence ID" value="NZ_JAAATW010000003.1"/>
</dbReference>
<keyword evidence="5" id="KW-0175">Coiled coil</keyword>
<sequence length="105" mass="11506">MTSVQMRKAQMEARLADLRGRLAGIEAELDSHEAKDWEDLATEREGDEVLESLGLNAQQESRMIVAALQRMAEGEYGICAKCGAPIAEARLDALPFTPLCRRCAG</sequence>
<dbReference type="EMBL" id="JAAATW010000003">
    <property type="protein sequence ID" value="NBE08767.1"/>
    <property type="molecule type" value="Genomic_DNA"/>
</dbReference>